<evidence type="ECO:0000256" key="5">
    <source>
        <dbReference type="ARBA" id="ARBA00022679"/>
    </source>
</evidence>
<dbReference type="EC" id="2.7.7.7" evidence="3 15"/>
<evidence type="ECO:0000256" key="1">
    <source>
        <dbReference type="ARBA" id="ARBA00007705"/>
    </source>
</evidence>
<evidence type="ECO:0000256" key="3">
    <source>
        <dbReference type="ARBA" id="ARBA00012417"/>
    </source>
</evidence>
<dbReference type="InterPro" id="IPR002298">
    <property type="entry name" value="DNA_polymerase_A"/>
</dbReference>
<dbReference type="InterPro" id="IPR020045">
    <property type="entry name" value="DNA_polI_H3TH"/>
</dbReference>
<dbReference type="PRINTS" id="PR00868">
    <property type="entry name" value="DNAPOLI"/>
</dbReference>
<evidence type="ECO:0000259" key="18">
    <source>
        <dbReference type="SMART" id="SM00482"/>
    </source>
</evidence>
<dbReference type="GO" id="GO:0008409">
    <property type="term" value="F:5'-3' exonuclease activity"/>
    <property type="evidence" value="ECO:0007669"/>
    <property type="project" value="UniProtKB-UniRule"/>
</dbReference>
<dbReference type="CDD" id="cd09859">
    <property type="entry name" value="PIN_53EXO"/>
    <property type="match status" value="1"/>
</dbReference>
<dbReference type="GO" id="GO:0003887">
    <property type="term" value="F:DNA-directed DNA polymerase activity"/>
    <property type="evidence" value="ECO:0007669"/>
    <property type="project" value="UniProtKB-UniRule"/>
</dbReference>
<dbReference type="SMART" id="SM00475">
    <property type="entry name" value="53EXOc"/>
    <property type="match status" value="1"/>
</dbReference>
<comment type="function">
    <text evidence="14">In addition to polymerase activity, this DNA polymerase exhibits 3'-5' and 5'-3' exonuclease activity. It is able to utilize nicked circular duplex DNA as a template and can unwind the parental DNA strand from its template.</text>
</comment>
<reference evidence="19" key="1">
    <citation type="submission" date="2024-06" db="EMBL/GenBank/DDBJ databases">
        <authorList>
            <person name="Manzano-Marin A."/>
            <person name="Manzano-Marin A."/>
            <person name="Alejandro Manzano Marin A."/>
        </authorList>
    </citation>
    <scope>NUCLEOTIDE SEQUENCE</scope>
    <source>
        <strain evidence="19">Ancorni-2928</strain>
    </source>
</reference>
<dbReference type="Pfam" id="PF02739">
    <property type="entry name" value="5_3_exonuc_N"/>
    <property type="match status" value="1"/>
</dbReference>
<keyword evidence="6 16" id="KW-0548">Nucleotidyltransferase</keyword>
<feature type="domain" description="DNA-directed DNA polymerase family A palm" evidence="18">
    <location>
        <begin position="679"/>
        <end position="886"/>
    </location>
</feature>
<keyword evidence="9 16" id="KW-0227">DNA damage</keyword>
<name>A0AAT9IGU5_9GAMM</name>
<feature type="domain" description="5'-3' exonuclease" evidence="17">
    <location>
        <begin position="7"/>
        <end position="268"/>
    </location>
</feature>
<dbReference type="CDD" id="cd09898">
    <property type="entry name" value="H3TH_53EXO"/>
    <property type="match status" value="1"/>
</dbReference>
<organism evidence="19">
    <name type="scientific">Buchnera aphidicola</name>
    <name type="common">Anoecia corni</name>
    <dbReference type="NCBI Taxonomy" id="2994477"/>
    <lineage>
        <taxon>Bacteria</taxon>
        <taxon>Pseudomonadati</taxon>
        <taxon>Pseudomonadota</taxon>
        <taxon>Gammaproteobacteria</taxon>
        <taxon>Enterobacterales</taxon>
        <taxon>Erwiniaceae</taxon>
        <taxon>Buchnera</taxon>
    </lineage>
</organism>
<dbReference type="Gene3D" id="3.30.70.370">
    <property type="match status" value="1"/>
</dbReference>
<dbReference type="GO" id="GO:0006261">
    <property type="term" value="P:DNA-templated DNA replication"/>
    <property type="evidence" value="ECO:0007669"/>
    <property type="project" value="UniProtKB-UniRule"/>
</dbReference>
<evidence type="ECO:0000256" key="7">
    <source>
        <dbReference type="ARBA" id="ARBA00022705"/>
    </source>
</evidence>
<dbReference type="Gene3D" id="1.10.150.20">
    <property type="entry name" value="5' to 3' exonuclease, C-terminal subdomain"/>
    <property type="match status" value="2"/>
</dbReference>
<protein>
    <recommendedName>
        <fullName evidence="4 15">DNA polymerase I</fullName>
        <ecNumber evidence="3 15">2.7.7.7</ecNumber>
    </recommendedName>
</protein>
<keyword evidence="16" id="KW-0269">Exonuclease</keyword>
<dbReference type="SUPFAM" id="SSF88723">
    <property type="entry name" value="PIN domain-like"/>
    <property type="match status" value="1"/>
</dbReference>
<keyword evidence="5 16" id="KW-0808">Transferase</keyword>
<dbReference type="InterPro" id="IPR036397">
    <property type="entry name" value="RNaseH_sf"/>
</dbReference>
<dbReference type="Gene3D" id="1.20.1060.10">
    <property type="entry name" value="Taq DNA Polymerase, Chain T, domain 4"/>
    <property type="match status" value="1"/>
</dbReference>
<dbReference type="InterPro" id="IPR008918">
    <property type="entry name" value="HhH2"/>
</dbReference>
<evidence type="ECO:0000256" key="16">
    <source>
        <dbReference type="RuleBase" id="RU004460"/>
    </source>
</evidence>
<dbReference type="InterPro" id="IPR001098">
    <property type="entry name" value="DNA-dir_DNA_pol_A_palm_dom"/>
</dbReference>
<dbReference type="CDD" id="cd08637">
    <property type="entry name" value="DNA_pol_A_pol_I_C"/>
    <property type="match status" value="1"/>
</dbReference>
<comment type="similarity">
    <text evidence="1 16">Belongs to the DNA polymerase type-A family.</text>
</comment>
<keyword evidence="10 16" id="KW-0239">DNA-directed DNA polymerase</keyword>
<dbReference type="Pfam" id="PF01367">
    <property type="entry name" value="5_3_exonuc"/>
    <property type="match status" value="1"/>
</dbReference>
<dbReference type="SMART" id="SM00482">
    <property type="entry name" value="POLAc"/>
    <property type="match status" value="1"/>
</dbReference>
<evidence type="ECO:0000313" key="19">
    <source>
        <dbReference type="EMBL" id="CAL4043511.1"/>
    </source>
</evidence>
<dbReference type="InterPro" id="IPR002421">
    <property type="entry name" value="5-3_exonuclease"/>
</dbReference>
<proteinExistence type="inferred from homology"/>
<comment type="function">
    <text evidence="16">In addition to polymerase activity, this DNA polymerase exhibits 5'-3' exonuclease activity.</text>
</comment>
<dbReference type="InterPro" id="IPR036279">
    <property type="entry name" value="5-3_exonuclease_C_sf"/>
</dbReference>
<evidence type="ECO:0000256" key="4">
    <source>
        <dbReference type="ARBA" id="ARBA00020311"/>
    </source>
</evidence>
<evidence type="ECO:0000256" key="11">
    <source>
        <dbReference type="ARBA" id="ARBA00023125"/>
    </source>
</evidence>
<evidence type="ECO:0000256" key="10">
    <source>
        <dbReference type="ARBA" id="ARBA00022932"/>
    </source>
</evidence>
<evidence type="ECO:0000256" key="6">
    <source>
        <dbReference type="ARBA" id="ARBA00022695"/>
    </source>
</evidence>
<dbReference type="AlphaFoldDB" id="A0AAT9IGU5"/>
<dbReference type="InterPro" id="IPR043502">
    <property type="entry name" value="DNA/RNA_pol_sf"/>
</dbReference>
<dbReference type="InterPro" id="IPR018320">
    <property type="entry name" value="DNA_polymerase_1"/>
</dbReference>
<evidence type="ECO:0000256" key="12">
    <source>
        <dbReference type="ARBA" id="ARBA00023204"/>
    </source>
</evidence>
<comment type="catalytic activity">
    <reaction evidence="13 16">
        <text>DNA(n) + a 2'-deoxyribonucleoside 5'-triphosphate = DNA(n+1) + diphosphate</text>
        <dbReference type="Rhea" id="RHEA:22508"/>
        <dbReference type="Rhea" id="RHEA-COMP:17339"/>
        <dbReference type="Rhea" id="RHEA-COMP:17340"/>
        <dbReference type="ChEBI" id="CHEBI:33019"/>
        <dbReference type="ChEBI" id="CHEBI:61560"/>
        <dbReference type="ChEBI" id="CHEBI:173112"/>
        <dbReference type="EC" id="2.7.7.7"/>
    </reaction>
</comment>
<dbReference type="SMART" id="SM00279">
    <property type="entry name" value="HhH2"/>
    <property type="match status" value="1"/>
</dbReference>
<dbReference type="Pfam" id="PF00476">
    <property type="entry name" value="DNA_pol_A"/>
    <property type="match status" value="1"/>
</dbReference>
<dbReference type="Gene3D" id="3.40.50.1010">
    <property type="entry name" value="5'-nuclease"/>
    <property type="match status" value="1"/>
</dbReference>
<gene>
    <name evidence="16 19" type="primary">polA</name>
    <name evidence="19" type="ORF">BUANCORI2928_331</name>
</gene>
<dbReference type="SUPFAM" id="SSF56672">
    <property type="entry name" value="DNA/RNA polymerases"/>
    <property type="match status" value="1"/>
</dbReference>
<dbReference type="FunFam" id="1.10.150.20:FF:000002">
    <property type="entry name" value="DNA polymerase I"/>
    <property type="match status" value="1"/>
</dbReference>
<evidence type="ECO:0000256" key="9">
    <source>
        <dbReference type="ARBA" id="ARBA00022763"/>
    </source>
</evidence>
<evidence type="ECO:0000256" key="15">
    <source>
        <dbReference type="NCBIfam" id="TIGR00593"/>
    </source>
</evidence>
<evidence type="ECO:0000256" key="2">
    <source>
        <dbReference type="ARBA" id="ARBA00011541"/>
    </source>
</evidence>
<dbReference type="NCBIfam" id="TIGR00593">
    <property type="entry name" value="pola"/>
    <property type="match status" value="1"/>
</dbReference>
<dbReference type="InterPro" id="IPR029060">
    <property type="entry name" value="PIN-like_dom_sf"/>
</dbReference>
<dbReference type="PANTHER" id="PTHR10133">
    <property type="entry name" value="DNA POLYMERASE I"/>
    <property type="match status" value="1"/>
</dbReference>
<keyword evidence="16" id="KW-0378">Hydrolase</keyword>
<evidence type="ECO:0000256" key="13">
    <source>
        <dbReference type="ARBA" id="ARBA00049244"/>
    </source>
</evidence>
<comment type="subunit">
    <text evidence="2">Single-chain monomer with multiple functions.</text>
</comment>
<evidence type="ECO:0000256" key="8">
    <source>
        <dbReference type="ARBA" id="ARBA00022722"/>
    </source>
</evidence>
<dbReference type="InterPro" id="IPR012337">
    <property type="entry name" value="RNaseH-like_sf"/>
</dbReference>
<dbReference type="NCBIfam" id="NF004397">
    <property type="entry name" value="PRK05755.1"/>
    <property type="match status" value="1"/>
</dbReference>
<keyword evidence="7 16" id="KW-0235">DNA replication</keyword>
<dbReference type="SUPFAM" id="SSF53098">
    <property type="entry name" value="Ribonuclease H-like"/>
    <property type="match status" value="1"/>
</dbReference>
<dbReference type="GO" id="GO:0003677">
    <property type="term" value="F:DNA binding"/>
    <property type="evidence" value="ECO:0007669"/>
    <property type="project" value="UniProtKB-UniRule"/>
</dbReference>
<dbReference type="InterPro" id="IPR020046">
    <property type="entry name" value="5-3_exonucl_a-hlix_arch_N"/>
</dbReference>
<dbReference type="PANTHER" id="PTHR10133:SF27">
    <property type="entry name" value="DNA POLYMERASE NU"/>
    <property type="match status" value="1"/>
</dbReference>
<dbReference type="RefSeq" id="WP_367680867.1">
    <property type="nucleotide sequence ID" value="NZ_OZ060371.1"/>
</dbReference>
<keyword evidence="8" id="KW-0540">Nuclease</keyword>
<accession>A0AAT9IGU5</accession>
<dbReference type="GO" id="GO:0006302">
    <property type="term" value="P:double-strand break repair"/>
    <property type="evidence" value="ECO:0007669"/>
    <property type="project" value="TreeGrafter"/>
</dbReference>
<dbReference type="FunFam" id="1.10.150.20:FF:000003">
    <property type="entry name" value="DNA polymerase I"/>
    <property type="match status" value="1"/>
</dbReference>
<evidence type="ECO:0000259" key="17">
    <source>
        <dbReference type="SMART" id="SM00475"/>
    </source>
</evidence>
<sequence>MKNIHQKNIILVDGTSCLYRAYYAFPFFFNSKGQPSGAIYGVLNIIRSLFLNYDPYTMIIIFDSSKKNFRKKLYKNYKKNRSSMPENLKIQIDPLYQVIEYLGIPLIIESNVEADDVIGTLSKLAEQKNFSVLISSTDKDMAQLVNKNISIIDNSKKCILGPKEIKKKYGVKAEYINHFLALTGDVSDNVPGVLGIGKKTALILINRFGSIKNIYKNLKKIQELSLRGKVRIQKNLKKYQKNAFLSLKLTTIKLNVSLKENIENMLLLKPKINLLLHFFHYYEFNYFYKLFLINEWFFPKNHNFIVKKKEKYKKYEKNYYNNMILDKKNFKLWLNEFKENKKFSFFFDIYYINETIFNINGIVLSAEKNKFCYLVFKTNKLNIISNLNINVVFKKLKIMFEDPNVVKITENLKLQYFILFFLKIKICNRYFDTMLELYLFKYNKLSYDNTNVFIINNIFKYSKYEKLLENSNSLINSNKTYSSKITSIDHIKKIIKKSYFIFKTHMHILPLIKKNKVMFNLYKNIDLPLVKTLFKMELNGVLIDCNLLKSFSKNITKKLIKLEKKAYIHSGTIFNLSSTKQIQEIFFKKKLFVAKKNKKFSTNKKVLLTLSKYDPLPQIILKYRSLRKLQSTYINKLPKMVRKDSKRIHTSYYQTITNTGRLSSKNPNLQNIPIDKKNKKNIRTAFIAPKNFVIMSADYSQIELRIIAHLSNDKALVHAFNTGKDIHSITASDLFHVNVSSVTFEQRKIAKTINFSVIYGISAFGLAQKLDIEITAAEKYIHLYFKKYSGVHKYIEKIKIIAAKKGYVRTIDKRKLYIRNIQSNNKNYQKAAERVAVNAPIQGTAADIIKKAMIYVNNDLEQYFLKHAGMIMQVHDELVFEIRKEKSFDIAKRIQKIMESCVHLNVPLKVNIKIGKNWNAVM</sequence>
<keyword evidence="12 16" id="KW-0234">DNA repair</keyword>
<dbReference type="SUPFAM" id="SSF47807">
    <property type="entry name" value="5' to 3' exonuclease, C-terminal subdomain"/>
    <property type="match status" value="1"/>
</dbReference>
<dbReference type="Gene3D" id="3.30.420.10">
    <property type="entry name" value="Ribonuclease H-like superfamily/Ribonuclease H"/>
    <property type="match status" value="1"/>
</dbReference>
<evidence type="ECO:0000256" key="14">
    <source>
        <dbReference type="ARBA" id="ARBA00060162"/>
    </source>
</evidence>
<keyword evidence="11 16" id="KW-0238">DNA-binding</keyword>
<dbReference type="EMBL" id="OZ060371">
    <property type="protein sequence ID" value="CAL4043511.1"/>
    <property type="molecule type" value="Genomic_DNA"/>
</dbReference>